<accession>A0ABU8SMA8</accession>
<dbReference type="RefSeq" id="WP_339960880.1">
    <property type="nucleotide sequence ID" value="NZ_JAWMWH010000003.1"/>
</dbReference>
<dbReference type="Proteomes" id="UP001370590">
    <property type="component" value="Unassembled WGS sequence"/>
</dbReference>
<keyword evidence="2" id="KW-1185">Reference proteome</keyword>
<proteinExistence type="predicted"/>
<gene>
    <name evidence="1" type="ORF">R4146_07735</name>
</gene>
<evidence type="ECO:0000313" key="1">
    <source>
        <dbReference type="EMBL" id="MEJ6401032.1"/>
    </source>
</evidence>
<reference evidence="1 2" key="1">
    <citation type="submission" date="2023-10" db="EMBL/GenBank/DDBJ databases">
        <title>Nicoliella lavandulae sp. nov. isolated from Lavandula angustifolia flowers.</title>
        <authorList>
            <person name="Alcantara C."/>
            <person name="Zuniga M."/>
            <person name="Landete J.M."/>
            <person name="Monedero V."/>
        </authorList>
    </citation>
    <scope>NUCLEOTIDE SEQUENCE [LARGE SCALE GENOMIC DNA]</scope>
    <source>
        <strain evidence="1 2">Es01</strain>
    </source>
</reference>
<dbReference type="EMBL" id="JAWMWH010000003">
    <property type="protein sequence ID" value="MEJ6401032.1"/>
    <property type="molecule type" value="Genomic_DNA"/>
</dbReference>
<name>A0ABU8SMA8_9LACO</name>
<organism evidence="1 2">
    <name type="scientific">Nicoliella lavandulae</name>
    <dbReference type="NCBI Taxonomy" id="3082954"/>
    <lineage>
        <taxon>Bacteria</taxon>
        <taxon>Bacillati</taxon>
        <taxon>Bacillota</taxon>
        <taxon>Bacilli</taxon>
        <taxon>Lactobacillales</taxon>
        <taxon>Lactobacillaceae</taxon>
        <taxon>Nicoliella</taxon>
    </lineage>
</organism>
<evidence type="ECO:0000313" key="2">
    <source>
        <dbReference type="Proteomes" id="UP001370590"/>
    </source>
</evidence>
<dbReference type="NCBIfam" id="NF047498">
    <property type="entry name" value="LIC_12616_fam"/>
    <property type="match status" value="1"/>
</dbReference>
<protein>
    <submittedName>
        <fullName evidence="1">Uncharacterized protein</fullName>
    </submittedName>
</protein>
<comment type="caution">
    <text evidence="1">The sequence shown here is derived from an EMBL/GenBank/DDBJ whole genome shotgun (WGS) entry which is preliminary data.</text>
</comment>
<sequence length="108" mass="12060">MPVQFKAISDDEDQAKDLGLFLRRLFYYEEPLEQLDNQGIKPVKCSSIPGIPSYADNLIQFVSGADMTFVVIDDVVDLTRGNQRIEKVGGIVTDQTHSTGINAIRKDE</sequence>